<reference evidence="7" key="1">
    <citation type="submission" date="2018-09" db="EMBL/GenBank/DDBJ databases">
        <authorList>
            <person name="Zhu H."/>
        </authorList>
    </citation>
    <scope>NUCLEOTIDE SEQUENCE [LARGE SCALE GENOMIC DNA]</scope>
    <source>
        <strain evidence="7">K1S02-23</strain>
    </source>
</reference>
<dbReference type="CDD" id="cd03261">
    <property type="entry name" value="ABC_Org_Solvent_Resistant"/>
    <property type="match status" value="1"/>
</dbReference>
<dbReference type="RefSeq" id="WP_119786631.1">
    <property type="nucleotide sequence ID" value="NZ_QYUQ01000002.1"/>
</dbReference>
<keyword evidence="1" id="KW-0813">Transport</keyword>
<dbReference type="Proteomes" id="UP000266327">
    <property type="component" value="Unassembled WGS sequence"/>
</dbReference>
<name>A0A3A3G987_9BURK</name>
<evidence type="ECO:0000313" key="6">
    <source>
        <dbReference type="EMBL" id="RJG03132.1"/>
    </source>
</evidence>
<accession>A0A3A3G987</accession>
<keyword evidence="2" id="KW-0472">Membrane</keyword>
<keyword evidence="2" id="KW-1003">Cell membrane</keyword>
<dbReference type="Gene3D" id="3.40.50.300">
    <property type="entry name" value="P-loop containing nucleotide triphosphate hydrolases"/>
    <property type="match status" value="1"/>
</dbReference>
<sequence>MQAPLIRVRKLWTQFGNHVVHQDLNLEVHTGEILSLVGGSGTGKTTLVRQMLGLNRPARGSVEVYGENIQSGDAAHLQRLRQRWGMLFQQGALFSALSAFDNVALPMRELRTLPETLIRDAALFKLHLVGITPAEATKMPADLSGGMVKRVSLARALALEPELLFLDEPTAGLDPAMADSFVELIRTLHQSMRLTVVMITHDLDTLYALSTRIAVLADKHVIADGTREQVMAVKHPFIQEYFWGERSLRALEQVQSKATHP</sequence>
<dbReference type="PROSITE" id="PS50893">
    <property type="entry name" value="ABC_TRANSPORTER_2"/>
    <property type="match status" value="1"/>
</dbReference>
<dbReference type="GO" id="GO:0005524">
    <property type="term" value="F:ATP binding"/>
    <property type="evidence" value="ECO:0007669"/>
    <property type="project" value="UniProtKB-KW"/>
</dbReference>
<evidence type="ECO:0000256" key="1">
    <source>
        <dbReference type="ARBA" id="ARBA00022448"/>
    </source>
</evidence>
<dbReference type="Pfam" id="PF00005">
    <property type="entry name" value="ABC_tran"/>
    <property type="match status" value="1"/>
</dbReference>
<organism evidence="6 7">
    <name type="scientific">Noviherbaspirillum sedimenti</name>
    <dbReference type="NCBI Taxonomy" id="2320865"/>
    <lineage>
        <taxon>Bacteria</taxon>
        <taxon>Pseudomonadati</taxon>
        <taxon>Pseudomonadota</taxon>
        <taxon>Betaproteobacteria</taxon>
        <taxon>Burkholderiales</taxon>
        <taxon>Oxalobacteraceae</taxon>
        <taxon>Noviherbaspirillum</taxon>
    </lineage>
</organism>
<evidence type="ECO:0000256" key="3">
    <source>
        <dbReference type="ARBA" id="ARBA00022741"/>
    </source>
</evidence>
<evidence type="ECO:0000259" key="5">
    <source>
        <dbReference type="PROSITE" id="PS50893"/>
    </source>
</evidence>
<dbReference type="GO" id="GO:0016887">
    <property type="term" value="F:ATP hydrolysis activity"/>
    <property type="evidence" value="ECO:0007669"/>
    <property type="project" value="InterPro"/>
</dbReference>
<dbReference type="SMART" id="SM00382">
    <property type="entry name" value="AAA"/>
    <property type="match status" value="1"/>
</dbReference>
<feature type="domain" description="ABC transporter" evidence="5">
    <location>
        <begin position="6"/>
        <end position="243"/>
    </location>
</feature>
<dbReference type="PANTHER" id="PTHR43023">
    <property type="entry name" value="PROTEIN TRIGALACTOSYLDIACYLGLYCEROL 3, CHLOROPLASTIC"/>
    <property type="match status" value="1"/>
</dbReference>
<dbReference type="EMBL" id="QYUQ01000002">
    <property type="protein sequence ID" value="RJG03132.1"/>
    <property type="molecule type" value="Genomic_DNA"/>
</dbReference>
<evidence type="ECO:0000256" key="2">
    <source>
        <dbReference type="ARBA" id="ARBA00022475"/>
    </source>
</evidence>
<proteinExistence type="predicted"/>
<dbReference type="InterPro" id="IPR003439">
    <property type="entry name" value="ABC_transporter-like_ATP-bd"/>
</dbReference>
<evidence type="ECO:0000256" key="4">
    <source>
        <dbReference type="ARBA" id="ARBA00022840"/>
    </source>
</evidence>
<keyword evidence="3" id="KW-0547">Nucleotide-binding</keyword>
<dbReference type="SUPFAM" id="SSF52540">
    <property type="entry name" value="P-loop containing nucleoside triphosphate hydrolases"/>
    <property type="match status" value="1"/>
</dbReference>
<dbReference type="PANTHER" id="PTHR43023:SF3">
    <property type="entry name" value="PROTEIN TRIGALACTOSYLDIACYLGLYCEROL 3, CHLOROPLASTIC"/>
    <property type="match status" value="1"/>
</dbReference>
<keyword evidence="4 6" id="KW-0067">ATP-binding</keyword>
<comment type="caution">
    <text evidence="6">The sequence shown here is derived from an EMBL/GenBank/DDBJ whole genome shotgun (WGS) entry which is preliminary data.</text>
</comment>
<dbReference type="AlphaFoldDB" id="A0A3A3G987"/>
<dbReference type="InterPro" id="IPR003593">
    <property type="entry name" value="AAA+_ATPase"/>
</dbReference>
<gene>
    <name evidence="6" type="ORF">D3878_17350</name>
</gene>
<keyword evidence="7" id="KW-1185">Reference proteome</keyword>
<dbReference type="InterPro" id="IPR027417">
    <property type="entry name" value="P-loop_NTPase"/>
</dbReference>
<protein>
    <submittedName>
        <fullName evidence="6">ATP-binding cassette domain-containing protein</fullName>
    </submittedName>
</protein>
<dbReference type="OrthoDB" id="9802264at2"/>
<evidence type="ECO:0000313" key="7">
    <source>
        <dbReference type="Proteomes" id="UP000266327"/>
    </source>
</evidence>